<dbReference type="EMBL" id="LR999455">
    <property type="protein sequence ID" value="CAE6071355.1"/>
    <property type="molecule type" value="Genomic_DNA"/>
</dbReference>
<organism evidence="4 5">
    <name type="scientific">Arabidopsis arenosa</name>
    <name type="common">Sand rock-cress</name>
    <name type="synonym">Cardaminopsis arenosa</name>
    <dbReference type="NCBI Taxonomy" id="38785"/>
    <lineage>
        <taxon>Eukaryota</taxon>
        <taxon>Viridiplantae</taxon>
        <taxon>Streptophyta</taxon>
        <taxon>Embryophyta</taxon>
        <taxon>Tracheophyta</taxon>
        <taxon>Spermatophyta</taxon>
        <taxon>Magnoliopsida</taxon>
        <taxon>eudicotyledons</taxon>
        <taxon>Gunneridae</taxon>
        <taxon>Pentapetalae</taxon>
        <taxon>rosids</taxon>
        <taxon>malvids</taxon>
        <taxon>Brassicales</taxon>
        <taxon>Brassicaceae</taxon>
        <taxon>Camelineae</taxon>
        <taxon>Arabidopsis</taxon>
    </lineage>
</organism>
<proteinExistence type="predicted"/>
<evidence type="ECO:0000256" key="2">
    <source>
        <dbReference type="SAM" id="MobiDB-lite"/>
    </source>
</evidence>
<name>A0A8S2A860_ARAAE</name>
<dbReference type="InterPro" id="IPR019155">
    <property type="entry name" value="CLEC16A/TT9_N"/>
</dbReference>
<evidence type="ECO:0000256" key="1">
    <source>
        <dbReference type="SAM" id="Coils"/>
    </source>
</evidence>
<dbReference type="GO" id="GO:0005794">
    <property type="term" value="C:Golgi apparatus"/>
    <property type="evidence" value="ECO:0007669"/>
    <property type="project" value="TreeGrafter"/>
</dbReference>
<accession>A0A8S2A860</accession>
<dbReference type="GO" id="GO:0016197">
    <property type="term" value="P:endosomal transport"/>
    <property type="evidence" value="ECO:0007669"/>
    <property type="project" value="TreeGrafter"/>
</dbReference>
<dbReference type="PANTHER" id="PTHR21481">
    <property type="entry name" value="PROTEIN CLEC16A"/>
    <property type="match status" value="1"/>
</dbReference>
<protein>
    <recommendedName>
        <fullName evidence="3">FPL domain-containing protein</fullName>
    </recommendedName>
</protein>
<dbReference type="SUPFAM" id="SSF48371">
    <property type="entry name" value="ARM repeat"/>
    <property type="match status" value="1"/>
</dbReference>
<keyword evidence="5" id="KW-1185">Reference proteome</keyword>
<dbReference type="GO" id="GO:1901096">
    <property type="term" value="P:regulation of autophagosome maturation"/>
    <property type="evidence" value="ECO:0007669"/>
    <property type="project" value="TreeGrafter"/>
</dbReference>
<evidence type="ECO:0000313" key="4">
    <source>
        <dbReference type="EMBL" id="CAE6071355.1"/>
    </source>
</evidence>
<feature type="coiled-coil region" evidence="1">
    <location>
        <begin position="882"/>
        <end position="923"/>
    </location>
</feature>
<dbReference type="GO" id="GO:0007034">
    <property type="term" value="P:vacuolar transport"/>
    <property type="evidence" value="ECO:0007669"/>
    <property type="project" value="TreeGrafter"/>
</dbReference>
<evidence type="ECO:0000259" key="3">
    <source>
        <dbReference type="Pfam" id="PF09758"/>
    </source>
</evidence>
<gene>
    <name evidence="4" type="ORF">AARE701A_LOCUS12203</name>
</gene>
<dbReference type="GO" id="GO:0005770">
    <property type="term" value="C:late endosome"/>
    <property type="evidence" value="ECO:0007669"/>
    <property type="project" value="TreeGrafter"/>
</dbReference>
<evidence type="ECO:0000313" key="5">
    <source>
        <dbReference type="Proteomes" id="UP000682877"/>
    </source>
</evidence>
<feature type="domain" description="FPL" evidence="3">
    <location>
        <begin position="42"/>
        <end position="192"/>
    </location>
</feature>
<dbReference type="Proteomes" id="UP000682877">
    <property type="component" value="Chromosome 5"/>
</dbReference>
<keyword evidence="1" id="KW-0175">Coiled coil</keyword>
<sequence length="1295" mass="145276">MWLSFLRPRDRFSLAELRYLTDQLRKIQIVNDANKDLVVEALRSIAEILTYGDQHDPLFFEFFMEKQVMGEFVRILRVSKTVTVSVQLLQTMSIMIQNLKSEQAIYYLFSNEYVNYLITYTFDFQHEELLSYYISFLRAVSGKLNKHTISLLLKTENDVVVSFPLYVEGIQFAFHEENMIRTAVRALTLNVYHVGDESVNDYVVSPPHTEYFSKLISFFQKQCMDLSAMVLNTLKSPSPDSGGKLFSAVDGIEDTLYYFSDVISAGIPDIGRLITDHILQHLTLPLLLPSLCSEAVNDISVDPVTSLYLLSCILRIVKIKDLANMTAATLFCPVKAFISSSLVKPNNSLAPELLTYGNGHPDKGVTEEADQQCSSTAVMSEDGKSHVCSEDTPKSIFNNSHMTFRETLLQYISEGDDVQAQGSLFVLATLLQTKELEESMLDAFGILPQRKQHKKLLLQSLVGEDPGEEQLFSPRNGSMRDGLSSELDWYLRRLEEQFGVCCSLPGAARCPRVHRHQVVDTLVTLLCRENISAETLWDGGWLLRQLLPYSEAEFNRKHLKMLNVSYEKCKSALTREIKGTWPDLLITVLLDEWRKCKRVIEAPSPQKEPKSVLLQLDRSSSNDNAVSESSFTAGERMCEVVFVLLHQLQIFSLGRPLPEQPPIHPPADRSESSRATIAGLDVSVPKPGTELKLVDAVPCRIAFERGKERDFSFLALSSGESGWIVLADPDNGIVRVTAPLAGCKPRIDEKHPKWLHLRIRPSTLPLLDPTKRGVYEKLKSKGLVDGRWILAFRDDESCHSAYSMVAGEIDQQCSEKTTALKKAYAEMILNTAKESAARVIVSERKSAQFHHDLHGTKDEALRLLVRLKQMIDAKTIEAEITSSNQQQQIDVLEAQLQEAEDIITDLRSELRWVRDKLEKARKDQDTISAPEVVVGNVYQSSLNDDECCGNETISATEVVASDSLLIQSSFYDDECGNDRMLFDGLCVETSKVCESELDANIGNKKLELSRNGCTQRIHALGSKASVSASEEERRITEKESEENLSSGNTRCLVLALRAKNAEVIPLKPSNSLGIKKSRKLQGRRKTRWSKRIASLVRSQSTKTSLENADGEDSMETHLSVENEEVDALNACKGLEEHLQHNADGIGIIREEKRSKYVEHLDGLNHTDHVVEDGENKADTPKNETKIKPHPCLDPVLTSIVDPTSGSKHATVISVNATNRSTDKDLKSRKEDVLVKCEGEEDSVVPTTKMSSDQLVNPCSDLKATAVVSDQISESPRTDGNRLVKYTFQRKRKRDR</sequence>
<dbReference type="InterPro" id="IPR016024">
    <property type="entry name" value="ARM-type_fold"/>
</dbReference>
<dbReference type="InterPro" id="IPR039272">
    <property type="entry name" value="CLEC16A/TT9"/>
</dbReference>
<dbReference type="PANTHER" id="PTHR21481:SF4">
    <property type="entry name" value="PROTEIN TRANSPARENT TESTA 9"/>
    <property type="match status" value="1"/>
</dbReference>
<feature type="region of interest" description="Disordered" evidence="2">
    <location>
        <begin position="1269"/>
        <end position="1295"/>
    </location>
</feature>
<dbReference type="Pfam" id="PF09758">
    <property type="entry name" value="FPL"/>
    <property type="match status" value="1"/>
</dbReference>
<reference evidence="4" key="1">
    <citation type="submission" date="2021-01" db="EMBL/GenBank/DDBJ databases">
        <authorList>
            <person name="Bezrukov I."/>
        </authorList>
    </citation>
    <scope>NUCLEOTIDE SEQUENCE</scope>
</reference>